<keyword evidence="5 13" id="KW-0863">Zinc-finger</keyword>
<feature type="compositionally biased region" description="Basic and acidic residues" evidence="14">
    <location>
        <begin position="263"/>
        <end position="280"/>
    </location>
</feature>
<dbReference type="InterPro" id="IPR051639">
    <property type="entry name" value="BCD1"/>
</dbReference>
<protein>
    <recommendedName>
        <fullName evidence="11">Box C/D snoRNA protein 1</fullName>
    </recommendedName>
    <alternativeName>
        <fullName evidence="12">Zinc finger HIT domain-containing protein 6</fullName>
    </alternativeName>
</protein>
<feature type="region of interest" description="Disordered" evidence="14">
    <location>
        <begin position="263"/>
        <end position="335"/>
    </location>
</feature>
<evidence type="ECO:0000256" key="9">
    <source>
        <dbReference type="ARBA" id="ARBA00049654"/>
    </source>
</evidence>
<dbReference type="GO" id="GO:0000463">
    <property type="term" value="P:maturation of LSU-rRNA from tricistronic rRNA transcript (SSU-rRNA, 5.8S rRNA, LSU-rRNA)"/>
    <property type="evidence" value="ECO:0007669"/>
    <property type="project" value="TreeGrafter"/>
</dbReference>
<dbReference type="Proteomes" id="UP001227192">
    <property type="component" value="Unassembled WGS sequence"/>
</dbReference>
<evidence type="ECO:0000313" key="16">
    <source>
        <dbReference type="EMBL" id="KAJ9489972.1"/>
    </source>
</evidence>
<dbReference type="PANTHER" id="PTHR13483:SF11">
    <property type="entry name" value="ZINC FINGER HIT DOMAIN-CONTAINING PROTEIN 3"/>
    <property type="match status" value="1"/>
</dbReference>
<dbReference type="EMBL" id="LACB01000069">
    <property type="protein sequence ID" value="KAJ9489972.1"/>
    <property type="molecule type" value="Genomic_DNA"/>
</dbReference>
<evidence type="ECO:0000256" key="3">
    <source>
        <dbReference type="ARBA" id="ARBA00022553"/>
    </source>
</evidence>
<evidence type="ECO:0000256" key="12">
    <source>
        <dbReference type="ARBA" id="ARBA00077531"/>
    </source>
</evidence>
<evidence type="ECO:0000256" key="4">
    <source>
        <dbReference type="ARBA" id="ARBA00022723"/>
    </source>
</evidence>
<reference evidence="16" key="1">
    <citation type="submission" date="2015-06" db="EMBL/GenBank/DDBJ databases">
        <authorList>
            <person name="Nguyen H."/>
        </authorList>
    </citation>
    <scope>NUCLEOTIDE SEQUENCE</scope>
    <source>
        <strain evidence="16">DAOM 180753</strain>
    </source>
</reference>
<evidence type="ECO:0000256" key="11">
    <source>
        <dbReference type="ARBA" id="ARBA00068630"/>
    </source>
</evidence>
<dbReference type="Pfam" id="PF04438">
    <property type="entry name" value="zf-HIT"/>
    <property type="match status" value="1"/>
</dbReference>
<keyword evidence="6" id="KW-0862">Zinc</keyword>
<dbReference type="InterPro" id="IPR007529">
    <property type="entry name" value="Znf_HIT"/>
</dbReference>
<dbReference type="PANTHER" id="PTHR13483">
    <property type="entry name" value="BOX C_D SNORNA PROTEIN 1-RELATED"/>
    <property type="match status" value="1"/>
</dbReference>
<keyword evidence="4" id="KW-0479">Metal-binding</keyword>
<evidence type="ECO:0000256" key="10">
    <source>
        <dbReference type="ARBA" id="ARBA00061949"/>
    </source>
</evidence>
<sequence>MNNPVYGLGIPRFSLGNLQLLTNLCLRPLSIRQINFPSNLRLSNSPTPQQSNQIKMADSDPLLSDLCSICHANPPKYRCPRCSTRTCSLPCTRRHKIWSQCSGVRDPAAYLKRNELNTESAFDRDFNFITGIERTLERAEREVDNRGIDLAGGAQADDGSSEGLQHPAAGRKRKHPNQGLAKGEAAFLRGTETAAVKVLRAPKGMSRNKQNGSRLHPKCFSRHKRLAWTIEWITADGVKTIRDSVIDTCSVAEAYNRCCPRSRDQETAIEPVKEEKKEDLDTPNTTTTAPGDPVTTVTEEADTKSPPSTTKDSAKEPADASTEQMDKAPNQTIGPHRGLYFYLHRPRTTTKKPILIPLLQTSTLNTVLRNRTVLEFPTIYALPESAETLFADKDNSKFILEEDYLRTSEPDEIGQSSTTSDDDDAAGKEALPGSSVNLQDVDENLVLEVLKQDLFELVPETGPAV</sequence>
<dbReference type="GO" id="GO:0048254">
    <property type="term" value="P:snoRNA localization"/>
    <property type="evidence" value="ECO:0007669"/>
    <property type="project" value="TreeGrafter"/>
</dbReference>
<keyword evidence="17" id="KW-1185">Reference proteome</keyword>
<dbReference type="GO" id="GO:0005634">
    <property type="term" value="C:nucleus"/>
    <property type="evidence" value="ECO:0007669"/>
    <property type="project" value="TreeGrafter"/>
</dbReference>
<dbReference type="GO" id="GO:0000492">
    <property type="term" value="P:box C/D snoRNP assembly"/>
    <property type="evidence" value="ECO:0007669"/>
    <property type="project" value="TreeGrafter"/>
</dbReference>
<comment type="similarity">
    <text evidence="9">Belongs to the BCD1 family.</text>
</comment>
<proteinExistence type="inferred from homology"/>
<comment type="function">
    <text evidence="8">Required for box C/D snoRNAs accumulation involved in snoRNA processing, snoRNA transport to the nucleolus and ribosome biogenesis.</text>
</comment>
<dbReference type="Pfam" id="PF25790">
    <property type="entry name" value="BCD1"/>
    <property type="match status" value="1"/>
</dbReference>
<organism evidence="16 17">
    <name type="scientific">Penicillium thymicola</name>
    <dbReference type="NCBI Taxonomy" id="293382"/>
    <lineage>
        <taxon>Eukaryota</taxon>
        <taxon>Fungi</taxon>
        <taxon>Dikarya</taxon>
        <taxon>Ascomycota</taxon>
        <taxon>Pezizomycotina</taxon>
        <taxon>Eurotiomycetes</taxon>
        <taxon>Eurotiomycetidae</taxon>
        <taxon>Eurotiales</taxon>
        <taxon>Aspergillaceae</taxon>
        <taxon>Penicillium</taxon>
    </lineage>
</organism>
<feature type="compositionally biased region" description="Low complexity" evidence="14">
    <location>
        <begin position="285"/>
        <end position="298"/>
    </location>
</feature>
<evidence type="ECO:0000256" key="2">
    <source>
        <dbReference type="ARBA" id="ARBA00022517"/>
    </source>
</evidence>
<evidence type="ECO:0000256" key="1">
    <source>
        <dbReference type="ARBA" id="ARBA00022499"/>
    </source>
</evidence>
<dbReference type="SUPFAM" id="SSF144232">
    <property type="entry name" value="HIT/MYND zinc finger-like"/>
    <property type="match status" value="1"/>
</dbReference>
<evidence type="ECO:0000256" key="14">
    <source>
        <dbReference type="SAM" id="MobiDB-lite"/>
    </source>
</evidence>
<reference evidence="16" key="2">
    <citation type="journal article" date="2016" name="Fungal Biol.">
        <title>Ochratoxin A production by Penicillium thymicola.</title>
        <authorList>
            <person name="Nguyen H.D.T."/>
            <person name="McMullin D.R."/>
            <person name="Ponomareva E."/>
            <person name="Riley R."/>
            <person name="Pomraning K.R."/>
            <person name="Baker S.E."/>
            <person name="Seifert K.A."/>
        </authorList>
    </citation>
    <scope>NUCLEOTIDE SEQUENCE</scope>
    <source>
        <strain evidence="16">DAOM 180753</strain>
    </source>
</reference>
<dbReference type="GO" id="GO:0008270">
    <property type="term" value="F:zinc ion binding"/>
    <property type="evidence" value="ECO:0007669"/>
    <property type="project" value="UniProtKB-UniRule"/>
</dbReference>
<feature type="region of interest" description="Disordered" evidence="14">
    <location>
        <begin position="150"/>
        <end position="179"/>
    </location>
</feature>
<dbReference type="FunFam" id="3.30.60.190:FF:000001">
    <property type="entry name" value="box C/D snoRNA protein 1"/>
    <property type="match status" value="1"/>
</dbReference>
<evidence type="ECO:0000256" key="8">
    <source>
        <dbReference type="ARBA" id="ARBA00049598"/>
    </source>
</evidence>
<keyword evidence="3" id="KW-0597">Phosphoprotein</keyword>
<comment type="caution">
    <text evidence="16">The sequence shown here is derived from an EMBL/GenBank/DDBJ whole genome shotgun (WGS) entry which is preliminary data.</text>
</comment>
<evidence type="ECO:0000256" key="6">
    <source>
        <dbReference type="ARBA" id="ARBA00022833"/>
    </source>
</evidence>
<dbReference type="PROSITE" id="PS51083">
    <property type="entry name" value="ZF_HIT"/>
    <property type="match status" value="1"/>
</dbReference>
<gene>
    <name evidence="16" type="ORF">VN97_g3268</name>
</gene>
<evidence type="ECO:0000256" key="5">
    <source>
        <dbReference type="ARBA" id="ARBA00022771"/>
    </source>
</evidence>
<dbReference type="GO" id="GO:0070761">
    <property type="term" value="C:pre-snoRNP complex"/>
    <property type="evidence" value="ECO:0007669"/>
    <property type="project" value="TreeGrafter"/>
</dbReference>
<dbReference type="Gene3D" id="3.30.60.190">
    <property type="match status" value="1"/>
</dbReference>
<name>A0AAI9XAN4_PENTH</name>
<feature type="region of interest" description="Disordered" evidence="14">
    <location>
        <begin position="404"/>
        <end position="436"/>
    </location>
</feature>
<feature type="domain" description="HIT-type" evidence="15">
    <location>
        <begin position="67"/>
        <end position="101"/>
    </location>
</feature>
<evidence type="ECO:0000313" key="17">
    <source>
        <dbReference type="Proteomes" id="UP001227192"/>
    </source>
</evidence>
<evidence type="ECO:0000259" key="15">
    <source>
        <dbReference type="PROSITE" id="PS51083"/>
    </source>
</evidence>
<keyword evidence="1" id="KW-1017">Isopeptide bond</keyword>
<evidence type="ECO:0000256" key="13">
    <source>
        <dbReference type="PROSITE-ProRule" id="PRU00453"/>
    </source>
</evidence>
<accession>A0AAI9XAN4</accession>
<keyword evidence="7" id="KW-0832">Ubl conjugation</keyword>
<comment type="subunit">
    <text evidence="10">Interacts with FBL, SNU13, NOP58, NUFIP1, RUVBL1, RUVBL2 and TAF9. Interacts (via HIT-type zinc finger) with the RUVBL1/RUVBL2 complex in the presence of ADP.</text>
</comment>
<dbReference type="CDD" id="cd23023">
    <property type="entry name" value="zf-HIT_BCD1"/>
    <property type="match status" value="1"/>
</dbReference>
<evidence type="ECO:0000256" key="7">
    <source>
        <dbReference type="ARBA" id="ARBA00022843"/>
    </source>
</evidence>
<dbReference type="InterPro" id="IPR057721">
    <property type="entry name" value="BCD1_alpha/beta"/>
</dbReference>
<keyword evidence="2" id="KW-0690">Ribosome biogenesis</keyword>
<dbReference type="AlphaFoldDB" id="A0AAI9XAN4"/>